<evidence type="ECO:0000259" key="4">
    <source>
        <dbReference type="Pfam" id="PF20148"/>
    </source>
</evidence>
<keyword evidence="3" id="KW-1133">Transmembrane helix</keyword>
<keyword evidence="3" id="KW-0472">Membrane</keyword>
<dbReference type="PANTHER" id="PTHR32305">
    <property type="match status" value="1"/>
</dbReference>
<dbReference type="Pfam" id="PF20148">
    <property type="entry name" value="DUF6531"/>
    <property type="match status" value="1"/>
</dbReference>
<dbReference type="RefSeq" id="WP_274778287.1">
    <property type="nucleotide sequence ID" value="NZ_JARBHI010000002.1"/>
</dbReference>
<feature type="region of interest" description="Disordered" evidence="2">
    <location>
        <begin position="133"/>
        <end position="166"/>
    </location>
</feature>
<keyword evidence="3" id="KW-0812">Transmembrane</keyword>
<dbReference type="EMBL" id="JARBHI010000002">
    <property type="protein sequence ID" value="MDE1655763.1"/>
    <property type="molecule type" value="Genomic_DNA"/>
</dbReference>
<dbReference type="PANTHER" id="PTHR32305:SF15">
    <property type="entry name" value="PROTEIN RHSA-RELATED"/>
    <property type="match status" value="1"/>
</dbReference>
<dbReference type="InterPro" id="IPR031325">
    <property type="entry name" value="RHS_repeat"/>
</dbReference>
<feature type="domain" description="Teneurin-like YD-shell" evidence="5">
    <location>
        <begin position="1258"/>
        <end position="1382"/>
    </location>
</feature>
<dbReference type="NCBIfam" id="TIGR01643">
    <property type="entry name" value="YD_repeat_2x"/>
    <property type="match status" value="11"/>
</dbReference>
<dbReference type="InterPro" id="IPR022385">
    <property type="entry name" value="Rhs_assc_core"/>
</dbReference>
<dbReference type="Proteomes" id="UP001219297">
    <property type="component" value="Unassembled WGS sequence"/>
</dbReference>
<dbReference type="InterPro" id="IPR056823">
    <property type="entry name" value="TEN-like_YD-shell"/>
</dbReference>
<dbReference type="Gene3D" id="2.180.10.10">
    <property type="entry name" value="RHS repeat-associated core"/>
    <property type="match status" value="4"/>
</dbReference>
<proteinExistence type="predicted"/>
<comment type="caution">
    <text evidence="6">The sequence shown here is derived from an EMBL/GenBank/DDBJ whole genome shotgun (WGS) entry which is preliminary data.</text>
</comment>
<sequence length="1899" mass="204495">MPRPNVYTGFEIGLASNLKSAIKNAIEALNTTQATLNGGIAYAQIDFAGRFADVYAQNMDIQRADKEMLVASLTALESGVTDLEEAAEAEQKMIDIFNAWEDDHNRWLARRPINPELIPLWLANEPLLIPPSARYPGTPPAHSIDQPALPQHDTPMPGSGGGGSGGRSSCYPANLYEYVLAARSAHDTLESHPRALQTAVSAFVGGWKFGSLSGGESIAWGINDYIRNNDNDADWIDVVRQAFKEAGEGGPVLTLLDSHIDAVLDNAGLDAGRKAIQVAWPCLTGQVVNSALVSDPVNSATGNFLEPELDISFPEGCQVGGLSRMYNSILSHMQRTGAQDAPARGVFGIGWVSVLDQCLVERADHVVWMRADGQHVYFPVDAERFEPGSGVVRAEGENFWLRAVDVPGDSEGVPCWEVSDNTGQRWVFTRAGAWIEVCGRVGFGVRAERDRDGLVSALVTERGRRIDIEYRDGRVVVARGWDGTRFEYHYEGEHLVGASGPHGTRRYEIDDAGLVARVVATTGVVECVNVYDGEARVVKQTSEHGRDTHFAYLPGRVTVVSDGDGTRSNTWVADSRGRTIAAEDSDGNRQTMSYDRHGNLLRSRDRDNKVTTHFYDERGHLVRTVSPAGGELTASYDEQDRLVEAVGPTGLVARYEYEGDSPNPSRFINADGAVTSLEWVNGLLVKATDPTGVFQTIGYNDAGEVISFADALGNTYRMERDSAGRVVEMVTPLGFTTRLVYNADGTLARRIDPDGATTTVDYDVYGRPVVVTDPGGAKLTLVYSEVDGRVEKIIDPLGHALSNDVDDLGNLRSITMPDGDEFTFVFDALSRLRQVADPVGHAWKFEYDAVGDLSTVIDPAGVTTRTVRDSQERTATSVDSQGNGAVMQFDQFGRPVASYDTATDAAVVTYDTNGNVTEMLDAQGGLTTLDYDAAGRVVSMTSPGGKVTDYTYGPSGRLEALTTAEGVTSFEYDADSRVVATVNTAGERSTFEYDSCGRLLRARVAGRGTSEFRYDSCGRVTYSRDILTGIRYFRYDAAGNLVSVRNGLGGITRYEYDVRNRLVRVVDPAGGVTKRVYDSVDNLVSVTDPLGRTVSVAYDELGNPLSRTGADGTVTSFEYKDGAVTKARIGDQEVACSDLNYDDRTLTLTDASHNRYVFTYDRLGRLISQNTTVAGQERCSTWTYGKDGERTSYTPAGGATYRYGYDAVGNLATITHPELDTVRFGYDPMGRVTHMVAGEDTHQWAYKDGFVSRHTHTTAGVEETTRVEHDSWGRVTSVTTGSEKVTYEYGGDGQLVAAVSTSGATKAWEYDQAARIIRFIDGDTVSEYTYDSASQLVERRLTSPQGTSHTVFAYDADGHRVSETVDGELARRLRWDASGSLAGITEVTDGREHDLAITLDALGNPIGFDGKADIDWDYASPIPTVGAMSGTSFMSLPGGVMLSPQGVETLAGSSWRAGRGTDPMSPFASPGVVSGLSGYLPEGVDMLGTGSLRVGGMEWMGERLYDPATQAFLSPDPLAAPAGTSYQTNPYNFAANNPLALMDPLGLSPATDTYFGSMLKGLRPIMDRVTLLRHAGRMAFQEKILKPVGNFLQNGWNWLKGTFNATVNWVKVHWEDIKRGALIVGGIALVAVGIFAVPALVGTGLAAAVLAGAAVAGGANMTTQAIFKPANQFSFSEFALSTVVGGATGGLGKWVGDLGIVKNFAGRFGAAAPDKINGVISGMNKLGQRFLGKTPLAKNTISELSKGGREFVTNVAINGMKSFASDAAKETTSWAINGTFENFVENGQFKPNYDVGKLTGNLVKSGLGATGSGIAKTKGLDKIGIDKLPQNPKLKDVGQRVLNSGGQFAVEMTSKEIKNLGGYVQDRFLDGDPTLNKKESHAEKQIKAVGDSLSKITQK</sequence>
<evidence type="ECO:0000313" key="7">
    <source>
        <dbReference type="Proteomes" id="UP001219297"/>
    </source>
</evidence>
<evidence type="ECO:0000259" key="5">
    <source>
        <dbReference type="Pfam" id="PF25023"/>
    </source>
</evidence>
<feature type="domain" description="DUF6531" evidence="4">
    <location>
        <begin position="295"/>
        <end position="378"/>
    </location>
</feature>
<evidence type="ECO:0000313" key="6">
    <source>
        <dbReference type="EMBL" id="MDE1655763.1"/>
    </source>
</evidence>
<dbReference type="InterPro" id="IPR050708">
    <property type="entry name" value="T6SS_VgrG/RHS"/>
</dbReference>
<protein>
    <submittedName>
        <fullName evidence="6">DUF6531 domain-containing protein</fullName>
    </submittedName>
</protein>
<dbReference type="Pfam" id="PF25023">
    <property type="entry name" value="TEN_YD-shell"/>
    <property type="match status" value="3"/>
</dbReference>
<feature type="domain" description="Teneurin-like YD-shell" evidence="5">
    <location>
        <begin position="1143"/>
        <end position="1253"/>
    </location>
</feature>
<feature type="transmembrane region" description="Helical" evidence="3">
    <location>
        <begin position="1648"/>
        <end position="1667"/>
    </location>
</feature>
<dbReference type="SUPFAM" id="SSF69322">
    <property type="entry name" value="Tricorn protease domain 2"/>
    <property type="match status" value="1"/>
</dbReference>
<dbReference type="NCBIfam" id="TIGR03696">
    <property type="entry name" value="Rhs_assc_core"/>
    <property type="match status" value="1"/>
</dbReference>
<name>A0ABT5V486_9ACTO</name>
<dbReference type="Pfam" id="PF05593">
    <property type="entry name" value="RHS_repeat"/>
    <property type="match status" value="5"/>
</dbReference>
<keyword evidence="7" id="KW-1185">Reference proteome</keyword>
<dbReference type="InterPro" id="IPR006530">
    <property type="entry name" value="YD"/>
</dbReference>
<keyword evidence="1" id="KW-0677">Repeat</keyword>
<gene>
    <name evidence="6" type="ORF">PWJ81_01600</name>
</gene>
<evidence type="ECO:0000256" key="1">
    <source>
        <dbReference type="ARBA" id="ARBA00022737"/>
    </source>
</evidence>
<accession>A0ABT5V486</accession>
<organism evidence="6 7">
    <name type="scientific">Actinotignum sanguinis</name>
    <dbReference type="NCBI Taxonomy" id="1445614"/>
    <lineage>
        <taxon>Bacteria</taxon>
        <taxon>Bacillati</taxon>
        <taxon>Actinomycetota</taxon>
        <taxon>Actinomycetes</taxon>
        <taxon>Actinomycetales</taxon>
        <taxon>Actinomycetaceae</taxon>
        <taxon>Actinotignum</taxon>
    </lineage>
</organism>
<evidence type="ECO:0000256" key="2">
    <source>
        <dbReference type="SAM" id="MobiDB-lite"/>
    </source>
</evidence>
<dbReference type="InterPro" id="IPR045351">
    <property type="entry name" value="DUF6531"/>
</dbReference>
<evidence type="ECO:0000256" key="3">
    <source>
        <dbReference type="SAM" id="Phobius"/>
    </source>
</evidence>
<reference evidence="6 7" key="1">
    <citation type="submission" date="2023-02" db="EMBL/GenBank/DDBJ databases">
        <title>Defining the Infant Male Urobiome and Moving Towards Mechanisms in Urobiome Research.</title>
        <authorList>
            <person name="Reasoner S."/>
            <person name="Flores V."/>
            <person name="Van Horn G."/>
            <person name="Morales G."/>
            <person name="Peard L."/>
            <person name="Abelson B."/>
            <person name="Manuel C."/>
            <person name="Lee J."/>
            <person name="Baker B."/>
            <person name="Williams T."/>
            <person name="Schmitz J."/>
            <person name="Clayton D."/>
            <person name="Hadjifrangiskou M."/>
        </authorList>
    </citation>
    <scope>NUCLEOTIDE SEQUENCE [LARGE SCALE GENOMIC DNA]</scope>
    <source>
        <strain evidence="6 7">AS1053</strain>
    </source>
</reference>
<feature type="transmembrane region" description="Helical" evidence="3">
    <location>
        <begin position="1620"/>
        <end position="1641"/>
    </location>
</feature>
<feature type="domain" description="Teneurin-like YD-shell" evidence="5">
    <location>
        <begin position="696"/>
        <end position="881"/>
    </location>
</feature>